<organism evidence="8 9">
    <name type="scientific">Actinomycetospora atypica</name>
    <dbReference type="NCBI Taxonomy" id="1290095"/>
    <lineage>
        <taxon>Bacteria</taxon>
        <taxon>Bacillati</taxon>
        <taxon>Actinomycetota</taxon>
        <taxon>Actinomycetes</taxon>
        <taxon>Pseudonocardiales</taxon>
        <taxon>Pseudonocardiaceae</taxon>
        <taxon>Actinomycetospora</taxon>
    </lineage>
</organism>
<evidence type="ECO:0000256" key="6">
    <source>
        <dbReference type="SAM" id="Phobius"/>
    </source>
</evidence>
<evidence type="ECO:0000256" key="4">
    <source>
        <dbReference type="ARBA" id="ARBA00023157"/>
    </source>
</evidence>
<evidence type="ECO:0000313" key="8">
    <source>
        <dbReference type="EMBL" id="MFC5061749.1"/>
    </source>
</evidence>
<evidence type="ECO:0000256" key="1">
    <source>
        <dbReference type="ARBA" id="ARBA00005791"/>
    </source>
</evidence>
<dbReference type="EMBL" id="JBHSIV010000005">
    <property type="protein sequence ID" value="MFC5061749.1"/>
    <property type="molecule type" value="Genomic_DNA"/>
</dbReference>
<reference evidence="9" key="1">
    <citation type="journal article" date="2019" name="Int. J. Syst. Evol. Microbiol.">
        <title>The Global Catalogue of Microorganisms (GCM) 10K type strain sequencing project: providing services to taxonomists for standard genome sequencing and annotation.</title>
        <authorList>
            <consortium name="The Broad Institute Genomics Platform"/>
            <consortium name="The Broad Institute Genome Sequencing Center for Infectious Disease"/>
            <person name="Wu L."/>
            <person name="Ma J."/>
        </authorList>
    </citation>
    <scope>NUCLEOTIDE SEQUENCE [LARGE SCALE GENOMIC DNA]</scope>
    <source>
        <strain evidence="9">CGMCC 4.7093</strain>
    </source>
</reference>
<gene>
    <name evidence="8" type="ORF">ACFPBZ_06005</name>
</gene>
<dbReference type="Pfam" id="PF13462">
    <property type="entry name" value="Thioredoxin_4"/>
    <property type="match status" value="1"/>
</dbReference>
<name>A0ABV9YI62_9PSEU</name>
<keyword evidence="2" id="KW-0732">Signal</keyword>
<keyword evidence="6" id="KW-1133">Transmembrane helix</keyword>
<keyword evidence="6" id="KW-0812">Transmembrane</keyword>
<evidence type="ECO:0000256" key="3">
    <source>
        <dbReference type="ARBA" id="ARBA00023002"/>
    </source>
</evidence>
<comment type="similarity">
    <text evidence="1">Belongs to the thioredoxin family. DsbA subfamily.</text>
</comment>
<keyword evidence="9" id="KW-1185">Reference proteome</keyword>
<accession>A0ABV9YI62</accession>
<dbReference type="RefSeq" id="WP_378035104.1">
    <property type="nucleotide sequence ID" value="NZ_JBHSIV010000005.1"/>
</dbReference>
<keyword evidence="5" id="KW-0676">Redox-active center</keyword>
<dbReference type="InterPro" id="IPR036249">
    <property type="entry name" value="Thioredoxin-like_sf"/>
</dbReference>
<protein>
    <submittedName>
        <fullName evidence="8">DsbA family protein</fullName>
    </submittedName>
</protein>
<dbReference type="PANTHER" id="PTHR13887">
    <property type="entry name" value="GLUTATHIONE S-TRANSFERASE KAPPA"/>
    <property type="match status" value="1"/>
</dbReference>
<keyword evidence="6" id="KW-0472">Membrane</keyword>
<evidence type="ECO:0000313" key="9">
    <source>
        <dbReference type="Proteomes" id="UP001595947"/>
    </source>
</evidence>
<dbReference type="PANTHER" id="PTHR13887:SF14">
    <property type="entry name" value="DISULFIDE BOND FORMATION PROTEIN D"/>
    <property type="match status" value="1"/>
</dbReference>
<dbReference type="PROSITE" id="PS51352">
    <property type="entry name" value="THIOREDOXIN_2"/>
    <property type="match status" value="1"/>
</dbReference>
<dbReference type="SUPFAM" id="SSF52833">
    <property type="entry name" value="Thioredoxin-like"/>
    <property type="match status" value="1"/>
</dbReference>
<evidence type="ECO:0000259" key="7">
    <source>
        <dbReference type="PROSITE" id="PS51352"/>
    </source>
</evidence>
<keyword evidence="3" id="KW-0560">Oxidoreductase</keyword>
<dbReference type="InterPro" id="IPR012336">
    <property type="entry name" value="Thioredoxin-like_fold"/>
</dbReference>
<dbReference type="InterPro" id="IPR013766">
    <property type="entry name" value="Thioredoxin_domain"/>
</dbReference>
<feature type="transmembrane region" description="Helical" evidence="6">
    <location>
        <begin position="21"/>
        <end position="41"/>
    </location>
</feature>
<evidence type="ECO:0000256" key="5">
    <source>
        <dbReference type="ARBA" id="ARBA00023284"/>
    </source>
</evidence>
<comment type="caution">
    <text evidence="8">The sequence shown here is derived from an EMBL/GenBank/DDBJ whole genome shotgun (WGS) entry which is preliminary data.</text>
</comment>
<dbReference type="Gene3D" id="3.40.30.10">
    <property type="entry name" value="Glutaredoxin"/>
    <property type="match status" value="1"/>
</dbReference>
<keyword evidence="4" id="KW-1015">Disulfide bond</keyword>
<proteinExistence type="inferred from homology"/>
<evidence type="ECO:0000256" key="2">
    <source>
        <dbReference type="ARBA" id="ARBA00022729"/>
    </source>
</evidence>
<sequence length="250" mass="25987">MSSPSSVDDPAPAPARRTVRLLVGAGIALLVLAVLAVVTVVSGTGGSGPGAPVAGPAPTSSDPVAAARLAVPRRQAGDPLALGRVDAPVVMAEWGDFQCPFCKLYAGQTEPALVRQYVDSGQVRIEWHDYAYLGPESVLGARAARAAGRQDRFWPFHDALYAEQPAENRGEVTEGSLTALAGRLGLDVPRFRQDLADPAIADAVAADQELGSRLGVGGVPSFVIGEQLIFGAQPAATFRQALDATLARTR</sequence>
<feature type="domain" description="Thioredoxin" evidence="7">
    <location>
        <begin position="51"/>
        <end position="247"/>
    </location>
</feature>
<dbReference type="Proteomes" id="UP001595947">
    <property type="component" value="Unassembled WGS sequence"/>
</dbReference>